<feature type="region of interest" description="Disordered" evidence="1">
    <location>
        <begin position="548"/>
        <end position="622"/>
    </location>
</feature>
<proteinExistence type="predicted"/>
<keyword evidence="3" id="KW-1185">Reference proteome</keyword>
<evidence type="ECO:0000313" key="2">
    <source>
        <dbReference type="EMBL" id="CAG9166108.1"/>
    </source>
</evidence>
<reference evidence="2 3" key="1">
    <citation type="submission" date="2021-08" db="EMBL/GenBank/DDBJ databases">
        <authorList>
            <person name="Peeters C."/>
        </authorList>
    </citation>
    <scope>NUCLEOTIDE SEQUENCE [LARGE SCALE GENOMIC DNA]</scope>
    <source>
        <strain evidence="2 3">LMG 32289</strain>
    </source>
</reference>
<dbReference type="Proteomes" id="UP000706525">
    <property type="component" value="Unassembled WGS sequence"/>
</dbReference>
<comment type="caution">
    <text evidence="2">The sequence shown here is derived from an EMBL/GenBank/DDBJ whole genome shotgun (WGS) entry which is preliminary data.</text>
</comment>
<evidence type="ECO:0000256" key="1">
    <source>
        <dbReference type="SAM" id="MobiDB-lite"/>
    </source>
</evidence>
<name>A0ABM8WFP3_9BURK</name>
<dbReference type="RefSeq" id="WP_223982569.1">
    <property type="nucleotide sequence ID" value="NZ_CAJZAG010000002.1"/>
</dbReference>
<sequence length="622" mass="68775">MYSAHASFDAIKNETGLSRREVFRLLQRFMTPHPVRGVYGLLALVPGLRIRDYQRQKPVSPNPGASSGYAGAMGALFDKYPAARDALCERLLGLGAPHSQLFDRAPTFRALHQHWLTVLRKLGLTGADWPFCTGDRGYTSLVRHCHALMQQEPARAVRRRFGRAAATRMAIVGRGIPPLIRPLRPGTFASLDFARVDAASCFSFETPEGKRLHQVLPRWYIALVVDEFTSATWSAFSTLEIEPSADSVLEAVDRALRPDAYADGLRNADGVPVPVHIHELLPGLSFSGVTVLKLDNARCNRAHEVVKNIIDTFGCAINFGPIHTWARRSVIEKTIGQISASGTKRFASSYGSGPADPLRPDAAAEAIRLKIDYRDVELALQHCCRVHNENPTERLGFSSPVAYLARALGQAESGVFCNPLPLPTQRDPRLLDHYEDCIVRGSLQKGVRPHVRPMRCRYTSPTLATSWELLGKTIRLQIKRYDARRVTAIRADTGEIIGPLEPEPRWLNHAVSWRLRKLINRAGLRTAASERIDPMPAWVLARQQRLMETSSSPAKRKKTSHDALSVARESRLQKQRDICNAGAPPAPEGVADVPADFSADTTADPFGLDAVPVGHTKRRGTP</sequence>
<evidence type="ECO:0000313" key="3">
    <source>
        <dbReference type="Proteomes" id="UP000706525"/>
    </source>
</evidence>
<accession>A0ABM8WFP3</accession>
<evidence type="ECO:0008006" key="4">
    <source>
        <dbReference type="Google" id="ProtNLM"/>
    </source>
</evidence>
<gene>
    <name evidence="2" type="ORF">LMG32289_00928</name>
</gene>
<feature type="compositionally biased region" description="Basic and acidic residues" evidence="1">
    <location>
        <begin position="568"/>
        <end position="577"/>
    </location>
</feature>
<organism evidence="2 3">
    <name type="scientific">Cupriavidus pampae</name>
    <dbReference type="NCBI Taxonomy" id="659251"/>
    <lineage>
        <taxon>Bacteria</taxon>
        <taxon>Pseudomonadati</taxon>
        <taxon>Pseudomonadota</taxon>
        <taxon>Betaproteobacteria</taxon>
        <taxon>Burkholderiales</taxon>
        <taxon>Burkholderiaceae</taxon>
        <taxon>Cupriavidus</taxon>
    </lineage>
</organism>
<protein>
    <recommendedName>
        <fullName evidence="4">Transposase</fullName>
    </recommendedName>
</protein>
<dbReference type="EMBL" id="CAJZAG010000002">
    <property type="protein sequence ID" value="CAG9166108.1"/>
    <property type="molecule type" value="Genomic_DNA"/>
</dbReference>